<dbReference type="PATRIC" id="fig|28084.5.peg.305"/>
<dbReference type="EMBL" id="LR134173">
    <property type="protein sequence ID" value="VEB35281.1"/>
    <property type="molecule type" value="Genomic_DNA"/>
</dbReference>
<proteinExistence type="predicted"/>
<keyword evidence="1" id="KW-0472">Membrane</keyword>
<evidence type="ECO:0000259" key="2">
    <source>
        <dbReference type="Pfam" id="PF07885"/>
    </source>
</evidence>
<feature type="domain" description="Potassium channel" evidence="2">
    <location>
        <begin position="139"/>
        <end position="204"/>
    </location>
</feature>
<keyword evidence="6" id="KW-1185">Reference proteome</keyword>
<feature type="transmembrane region" description="Helical" evidence="1">
    <location>
        <begin position="115"/>
        <end position="139"/>
    </location>
</feature>
<dbReference type="STRING" id="28084.Lche_0285"/>
<reference evidence="3 5" key="1">
    <citation type="submission" date="2015-11" db="EMBL/GenBank/DDBJ databases">
        <title>Genomic analysis of 38 Legionella species identifies large and diverse effector repertoires.</title>
        <authorList>
            <person name="Burstein D."/>
            <person name="Amaro F."/>
            <person name="Zusman T."/>
            <person name="Lifshitz Z."/>
            <person name="Cohen O."/>
            <person name="Gilbert J.A."/>
            <person name="Pupko T."/>
            <person name="Shuman H.A."/>
            <person name="Segal G."/>
        </authorList>
    </citation>
    <scope>NUCLEOTIDE SEQUENCE [LARGE SCALE GENOMIC DNA]</scope>
    <source>
        <strain evidence="3 5">ORW</strain>
    </source>
</reference>
<evidence type="ECO:0000313" key="6">
    <source>
        <dbReference type="Proteomes" id="UP000277577"/>
    </source>
</evidence>
<protein>
    <submittedName>
        <fullName evidence="3">Ion channel</fullName>
    </submittedName>
</protein>
<dbReference type="Pfam" id="PF07885">
    <property type="entry name" value="Ion_trans_2"/>
    <property type="match status" value="1"/>
</dbReference>
<feature type="transmembrane region" description="Helical" evidence="1">
    <location>
        <begin position="86"/>
        <end position="108"/>
    </location>
</feature>
<dbReference type="Gene3D" id="1.10.287.70">
    <property type="match status" value="1"/>
</dbReference>
<evidence type="ECO:0000313" key="4">
    <source>
        <dbReference type="EMBL" id="VEB35281.1"/>
    </source>
</evidence>
<dbReference type="AlphaFoldDB" id="A0A0W0SHP2"/>
<feature type="transmembrane region" description="Helical" evidence="1">
    <location>
        <begin position="159"/>
        <end position="178"/>
    </location>
</feature>
<evidence type="ECO:0000313" key="5">
    <source>
        <dbReference type="Proteomes" id="UP000054921"/>
    </source>
</evidence>
<dbReference type="EMBL" id="LNXW01000008">
    <property type="protein sequence ID" value="KTC82605.1"/>
    <property type="molecule type" value="Genomic_DNA"/>
</dbReference>
<keyword evidence="1" id="KW-0812">Transmembrane</keyword>
<dbReference type="OrthoDB" id="9813518at2"/>
<name>A0A0W0SHP2_9GAMM</name>
<dbReference type="Proteomes" id="UP000054921">
    <property type="component" value="Unassembled WGS sequence"/>
</dbReference>
<keyword evidence="1" id="KW-1133">Transmembrane helix</keyword>
<evidence type="ECO:0000313" key="3">
    <source>
        <dbReference type="EMBL" id="KTC82605.1"/>
    </source>
</evidence>
<reference evidence="4 6" key="2">
    <citation type="submission" date="2018-12" db="EMBL/GenBank/DDBJ databases">
        <authorList>
            <consortium name="Pathogen Informatics"/>
        </authorList>
    </citation>
    <scope>NUCLEOTIDE SEQUENCE [LARGE SCALE GENOMIC DNA]</scope>
    <source>
        <strain evidence="4 6">NCTC11976</strain>
    </source>
</reference>
<dbReference type="SUPFAM" id="SSF81324">
    <property type="entry name" value="Voltage-gated potassium channels"/>
    <property type="match status" value="1"/>
</dbReference>
<gene>
    <name evidence="3" type="ORF">Lche_0285</name>
    <name evidence="4" type="ORF">NCTC11976_01276</name>
</gene>
<dbReference type="Proteomes" id="UP000277577">
    <property type="component" value="Chromosome"/>
</dbReference>
<dbReference type="InterPro" id="IPR013099">
    <property type="entry name" value="K_chnl_dom"/>
</dbReference>
<dbReference type="RefSeq" id="WP_028381236.1">
    <property type="nucleotide sequence ID" value="NZ_CAAAIT010000004.1"/>
</dbReference>
<feature type="transmembrane region" description="Helical" evidence="1">
    <location>
        <begin position="59"/>
        <end position="80"/>
    </location>
</feature>
<evidence type="ECO:0000256" key="1">
    <source>
        <dbReference type="SAM" id="Phobius"/>
    </source>
</evidence>
<organism evidence="3 5">
    <name type="scientific">Legionella cherrii</name>
    <dbReference type="NCBI Taxonomy" id="28084"/>
    <lineage>
        <taxon>Bacteria</taxon>
        <taxon>Pseudomonadati</taxon>
        <taxon>Pseudomonadota</taxon>
        <taxon>Gammaproteobacteria</taxon>
        <taxon>Legionellales</taxon>
        <taxon>Legionellaceae</taxon>
        <taxon>Legionella</taxon>
    </lineage>
</organism>
<sequence length="212" mass="24109">MIALIKKLRFLFLFFVILIFCMFRAIDAQTGLWPIADLFLITLIIMSLIVIAEHKQKFLRGLFVLGVFEIVLIAINIWIISFPEHILKLLFGMLFFLLMTATCIRLTLQDKTISITTLFGSLSAYLFIGLTFAYLYLLIYELVPQSISGLEPYAETRAIYYSFITLTTVGFGDVVATGPVMQCLSWMEAFCGQAYLAIFISQLVGRYIAECK</sequence>
<feature type="transmembrane region" description="Helical" evidence="1">
    <location>
        <begin position="35"/>
        <end position="52"/>
    </location>
</feature>
<accession>A0A0W0SHP2</accession>